<gene>
    <name evidence="4" type="ORF">FYJ51_01240</name>
</gene>
<dbReference type="Gene3D" id="3.40.190.10">
    <property type="entry name" value="Periplasmic binding protein-like II"/>
    <property type="match status" value="2"/>
</dbReference>
<name>A0A7X2NQ57_9FIRM</name>
<dbReference type="PANTHER" id="PTHR35936:SF19">
    <property type="entry name" value="AMINO-ACID-BINDING PROTEIN YXEM-RELATED"/>
    <property type="match status" value="1"/>
</dbReference>
<keyword evidence="5" id="KW-1185">Reference proteome</keyword>
<dbReference type="EMBL" id="VUMN01000001">
    <property type="protein sequence ID" value="MSS57535.1"/>
    <property type="molecule type" value="Genomic_DNA"/>
</dbReference>
<organism evidence="4 5">
    <name type="scientific">Stecheria intestinalis</name>
    <dbReference type="NCBI Taxonomy" id="2606630"/>
    <lineage>
        <taxon>Bacteria</taxon>
        <taxon>Bacillati</taxon>
        <taxon>Bacillota</taxon>
        <taxon>Erysipelotrichia</taxon>
        <taxon>Erysipelotrichales</taxon>
        <taxon>Erysipelotrichaceae</taxon>
        <taxon>Stecheria</taxon>
    </lineage>
</organism>
<feature type="compositionally biased region" description="Basic and acidic residues" evidence="2">
    <location>
        <begin position="218"/>
        <end position="237"/>
    </location>
</feature>
<dbReference type="Proteomes" id="UP000461880">
    <property type="component" value="Unassembled WGS sequence"/>
</dbReference>
<comment type="caution">
    <text evidence="4">The sequence shown here is derived from an EMBL/GenBank/DDBJ whole genome shotgun (WGS) entry which is preliminary data.</text>
</comment>
<feature type="domain" description="Solute-binding protein family 3/N-terminal" evidence="3">
    <location>
        <begin position="11"/>
        <end position="229"/>
    </location>
</feature>
<protein>
    <submittedName>
        <fullName evidence="4">Transporter substrate-binding domain-containing protein</fullName>
    </submittedName>
</protein>
<accession>A0A7X2NQ57</accession>
<proteinExistence type="predicted"/>
<dbReference type="SMART" id="SM00062">
    <property type="entry name" value="PBPb"/>
    <property type="match status" value="1"/>
</dbReference>
<evidence type="ECO:0000259" key="3">
    <source>
        <dbReference type="SMART" id="SM00062"/>
    </source>
</evidence>
<dbReference type="SUPFAM" id="SSF53850">
    <property type="entry name" value="Periplasmic binding protein-like II"/>
    <property type="match status" value="1"/>
</dbReference>
<keyword evidence="1" id="KW-0732">Signal</keyword>
<reference evidence="4 5" key="1">
    <citation type="submission" date="2019-08" db="EMBL/GenBank/DDBJ databases">
        <title>In-depth cultivation of the pig gut microbiome towards novel bacterial diversity and tailored functional studies.</title>
        <authorList>
            <person name="Wylensek D."/>
            <person name="Hitch T.C.A."/>
            <person name="Clavel T."/>
        </authorList>
    </citation>
    <scope>NUCLEOTIDE SEQUENCE [LARGE SCALE GENOMIC DNA]</scope>
    <source>
        <strain evidence="4 5">Oil+RF-744-GAM-WT-6</strain>
    </source>
</reference>
<evidence type="ECO:0000313" key="5">
    <source>
        <dbReference type="Proteomes" id="UP000461880"/>
    </source>
</evidence>
<evidence type="ECO:0000256" key="2">
    <source>
        <dbReference type="SAM" id="MobiDB-lite"/>
    </source>
</evidence>
<feature type="region of interest" description="Disordered" evidence="2">
    <location>
        <begin position="215"/>
        <end position="237"/>
    </location>
</feature>
<sequence>MECNYAPFNWSSTTKSDTTQPISDVDYCDGYDVVMAETLADKMGYDVQIVKLDWDNLILSLQNNQIDAIIAGMTDTPDREKEIDFTTPYYVSEEVVIVRADSDLASITDIQQLSGYKVQGQMNTIYDEVIDQIQGVDHQPAAETFPASIQALQAGGVDAVVSELPVANGVVAANPDLAIVRFEEGHGFEADSSVSIGVSKDNTDLKDKLQSALDTISEDERQQMMQDAVDRQPATEE</sequence>
<dbReference type="Pfam" id="PF00497">
    <property type="entry name" value="SBP_bac_3"/>
    <property type="match status" value="1"/>
</dbReference>
<dbReference type="AlphaFoldDB" id="A0A7X2NQ57"/>
<dbReference type="InterPro" id="IPR001638">
    <property type="entry name" value="Solute-binding_3/MltF_N"/>
</dbReference>
<evidence type="ECO:0000313" key="4">
    <source>
        <dbReference type="EMBL" id="MSS57535.1"/>
    </source>
</evidence>
<evidence type="ECO:0000256" key="1">
    <source>
        <dbReference type="ARBA" id="ARBA00022729"/>
    </source>
</evidence>
<dbReference type="PANTHER" id="PTHR35936">
    <property type="entry name" value="MEMBRANE-BOUND LYTIC MUREIN TRANSGLYCOSYLASE F"/>
    <property type="match status" value="1"/>
</dbReference>